<dbReference type="GO" id="GO:0071966">
    <property type="term" value="P:fungal-type cell wall polysaccharide metabolic process"/>
    <property type="evidence" value="ECO:0007669"/>
    <property type="project" value="TreeGrafter"/>
</dbReference>
<comment type="caution">
    <text evidence="3">The sequence shown here is derived from an EMBL/GenBank/DDBJ whole genome shotgun (WGS) entry which is preliminary data.</text>
</comment>
<dbReference type="PANTHER" id="PTHR34154:SF3">
    <property type="entry name" value="ALKALI-SENSITIVE LINKAGE PROTEIN 1"/>
    <property type="match status" value="1"/>
</dbReference>
<dbReference type="InterPro" id="IPR053183">
    <property type="entry name" value="ASL1"/>
</dbReference>
<gene>
    <name evidence="3" type="ORF">CVT26_004212</name>
</gene>
<dbReference type="InterPro" id="IPR024655">
    <property type="entry name" value="Asl1_glyco_hydro_catalytic"/>
</dbReference>
<name>A0A409YP34_9AGAR</name>
<dbReference type="Pfam" id="PF11790">
    <property type="entry name" value="Glyco_hydro_cc"/>
    <property type="match status" value="1"/>
</dbReference>
<evidence type="ECO:0000313" key="3">
    <source>
        <dbReference type="EMBL" id="PPR04374.1"/>
    </source>
</evidence>
<feature type="signal peptide" evidence="1">
    <location>
        <begin position="1"/>
        <end position="20"/>
    </location>
</feature>
<keyword evidence="4" id="KW-1185">Reference proteome</keyword>
<dbReference type="PROSITE" id="PS50181">
    <property type="entry name" value="FBOX"/>
    <property type="match status" value="1"/>
</dbReference>
<protein>
    <recommendedName>
        <fullName evidence="2">F-box domain-containing protein</fullName>
    </recommendedName>
</protein>
<feature type="domain" description="F-box" evidence="2">
    <location>
        <begin position="255"/>
        <end position="299"/>
    </location>
</feature>
<accession>A0A409YP34</accession>
<dbReference type="SUPFAM" id="SSF81383">
    <property type="entry name" value="F-box domain"/>
    <property type="match status" value="1"/>
</dbReference>
<feature type="chain" id="PRO_5019016540" description="F-box domain-containing protein" evidence="1">
    <location>
        <begin position="21"/>
        <end position="709"/>
    </location>
</feature>
<dbReference type="Gene3D" id="3.20.20.80">
    <property type="entry name" value="Glycosidases"/>
    <property type="match status" value="1"/>
</dbReference>
<dbReference type="AlphaFoldDB" id="A0A409YP34"/>
<dbReference type="InterPro" id="IPR017853">
    <property type="entry name" value="GH"/>
</dbReference>
<evidence type="ECO:0000256" key="1">
    <source>
        <dbReference type="SAM" id="SignalP"/>
    </source>
</evidence>
<keyword evidence="1" id="KW-0732">Signal</keyword>
<sequence>MRWFFMITLGFLSLLPRVQAEALGVVTNASKAGLAWPNGNTVDIKQFETTGKVSWYYTWSPYPVDSDLEFVPMFWGTQSIDTFSSTIQQTLSNKRLNVTAILGMNEPEQPGQSNLTVQQGVQLWQTYVEPYHSMGLRLGSPAPSSSPAGTAWLQGFLQACGGNCTVDFIAMHWYGTNASDFISYLQEYNSTFQKPLWITEWTCQNYVNLSAQCTQEDIFQFMNTTQTFMDNAPFVERYAWFGAMKDLQGVNPATPANLLTIPQDLLIEIMSRLEWKDILRLRQDASKLRIVWLSLYARAMTSKAVQPRLQVPIELCSDDDLERRTLRLLTSELSWEQGSSFAGVQSFLPRKTRDVFHLVEGGRWLLIATETGSLHYYDLDESHPKARALIPDQFEDCYPSITADVDEEGPFRLALHILWHPAGAELGQSVIQIWQLSLEIDSSDLSVGLSATKLTSFLRAGQFMQTSLSLCGNLVSYSTDFLPGRQRRVLVIDWSSLKEGDMLTWTPLWQSPIEANDKIYSHSLAPGGLAVIVYSQRVQVFDVFDWSKTSSHSPTQATSHIWGYDTELSTISRPFLSQKTNTIRLIIGANTGIYGLILQRGVKSDQRSPPQLVELLHYTYPRNIIMFHGYHYSVGHHGSLEIDLIRYPWPDEQGWPHMAGLQKKPVGGDGYSRTLRPCIDEHSGRIAVTPALGYLSVLDFALAKPSDTK</sequence>
<dbReference type="GO" id="GO:0009277">
    <property type="term" value="C:fungal-type cell wall"/>
    <property type="evidence" value="ECO:0007669"/>
    <property type="project" value="TreeGrafter"/>
</dbReference>
<dbReference type="InterPro" id="IPR036047">
    <property type="entry name" value="F-box-like_dom_sf"/>
</dbReference>
<dbReference type="PANTHER" id="PTHR34154">
    <property type="entry name" value="ALKALI-SENSITIVE LINKAGE PROTEIN 1"/>
    <property type="match status" value="1"/>
</dbReference>
<dbReference type="OrthoDB" id="5959761at2759"/>
<dbReference type="SUPFAM" id="SSF51445">
    <property type="entry name" value="(Trans)glycosidases"/>
    <property type="match status" value="1"/>
</dbReference>
<dbReference type="Proteomes" id="UP000284706">
    <property type="component" value="Unassembled WGS sequence"/>
</dbReference>
<dbReference type="InterPro" id="IPR001810">
    <property type="entry name" value="F-box_dom"/>
</dbReference>
<dbReference type="STRING" id="231916.A0A409YP34"/>
<dbReference type="EMBL" id="NHYE01000633">
    <property type="protein sequence ID" value="PPR04374.1"/>
    <property type="molecule type" value="Genomic_DNA"/>
</dbReference>
<reference evidence="3 4" key="1">
    <citation type="journal article" date="2018" name="Evol. Lett.">
        <title>Horizontal gene cluster transfer increased hallucinogenic mushroom diversity.</title>
        <authorList>
            <person name="Reynolds H.T."/>
            <person name="Vijayakumar V."/>
            <person name="Gluck-Thaler E."/>
            <person name="Korotkin H.B."/>
            <person name="Matheny P.B."/>
            <person name="Slot J.C."/>
        </authorList>
    </citation>
    <scope>NUCLEOTIDE SEQUENCE [LARGE SCALE GENOMIC DNA]</scope>
    <source>
        <strain evidence="3 4">SRW20</strain>
    </source>
</reference>
<evidence type="ECO:0000313" key="4">
    <source>
        <dbReference type="Proteomes" id="UP000284706"/>
    </source>
</evidence>
<proteinExistence type="predicted"/>
<dbReference type="InParanoid" id="A0A409YP34"/>
<evidence type="ECO:0000259" key="2">
    <source>
        <dbReference type="PROSITE" id="PS50181"/>
    </source>
</evidence>
<organism evidence="3 4">
    <name type="scientific">Gymnopilus dilepis</name>
    <dbReference type="NCBI Taxonomy" id="231916"/>
    <lineage>
        <taxon>Eukaryota</taxon>
        <taxon>Fungi</taxon>
        <taxon>Dikarya</taxon>
        <taxon>Basidiomycota</taxon>
        <taxon>Agaricomycotina</taxon>
        <taxon>Agaricomycetes</taxon>
        <taxon>Agaricomycetidae</taxon>
        <taxon>Agaricales</taxon>
        <taxon>Agaricineae</taxon>
        <taxon>Hymenogastraceae</taxon>
        <taxon>Gymnopilus</taxon>
    </lineage>
</organism>